<keyword evidence="4 9" id="KW-0132">Cell division</keyword>
<evidence type="ECO:0000256" key="6">
    <source>
        <dbReference type="ARBA" id="ARBA00022840"/>
    </source>
</evidence>
<protein>
    <recommendedName>
        <fullName evidence="2 9">Cell division ATP-binding protein FtsE</fullName>
    </recommendedName>
</protein>
<evidence type="ECO:0000256" key="3">
    <source>
        <dbReference type="ARBA" id="ARBA00022475"/>
    </source>
</evidence>
<comment type="subunit">
    <text evidence="9">Homodimer. Forms a membrane-associated complex with FtsX.</text>
</comment>
<accession>A0ABQ2MYL4</accession>
<dbReference type="SMART" id="SM00382">
    <property type="entry name" value="AAA"/>
    <property type="match status" value="1"/>
</dbReference>
<name>A0ABQ2MYL4_9MICO</name>
<dbReference type="PANTHER" id="PTHR24220">
    <property type="entry name" value="IMPORT ATP-BINDING PROTEIN"/>
    <property type="match status" value="1"/>
</dbReference>
<feature type="domain" description="ABC transporter" evidence="11">
    <location>
        <begin position="11"/>
        <end position="247"/>
    </location>
</feature>
<dbReference type="Gene3D" id="3.40.50.300">
    <property type="entry name" value="P-loop containing nucleotide triphosphate hydrolases"/>
    <property type="match status" value="1"/>
</dbReference>
<keyword evidence="8 9" id="KW-0131">Cell cycle</keyword>
<dbReference type="EMBL" id="BMMQ01000002">
    <property type="protein sequence ID" value="GGO60612.1"/>
    <property type="molecule type" value="Genomic_DNA"/>
</dbReference>
<organism evidence="12 13">
    <name type="scientific">Microbacterium nanhaiense</name>
    <dbReference type="NCBI Taxonomy" id="1301026"/>
    <lineage>
        <taxon>Bacteria</taxon>
        <taxon>Bacillati</taxon>
        <taxon>Actinomycetota</taxon>
        <taxon>Actinomycetes</taxon>
        <taxon>Micrococcales</taxon>
        <taxon>Microbacteriaceae</taxon>
        <taxon>Microbacterium</taxon>
    </lineage>
</organism>
<evidence type="ECO:0000256" key="10">
    <source>
        <dbReference type="SAM" id="MobiDB-lite"/>
    </source>
</evidence>
<reference evidence="13" key="1">
    <citation type="journal article" date="2019" name="Int. J. Syst. Evol. Microbiol.">
        <title>The Global Catalogue of Microorganisms (GCM) 10K type strain sequencing project: providing services to taxonomists for standard genome sequencing and annotation.</title>
        <authorList>
            <consortium name="The Broad Institute Genomics Platform"/>
            <consortium name="The Broad Institute Genome Sequencing Center for Infectious Disease"/>
            <person name="Wu L."/>
            <person name="Ma J."/>
        </authorList>
    </citation>
    <scope>NUCLEOTIDE SEQUENCE [LARGE SCALE GENOMIC DNA]</scope>
    <source>
        <strain evidence="13">CGMCC 4.7181</strain>
    </source>
</reference>
<evidence type="ECO:0000256" key="2">
    <source>
        <dbReference type="ARBA" id="ARBA00020019"/>
    </source>
</evidence>
<evidence type="ECO:0000256" key="4">
    <source>
        <dbReference type="ARBA" id="ARBA00022618"/>
    </source>
</evidence>
<evidence type="ECO:0000259" key="11">
    <source>
        <dbReference type="PROSITE" id="PS50893"/>
    </source>
</evidence>
<evidence type="ECO:0000256" key="7">
    <source>
        <dbReference type="ARBA" id="ARBA00023136"/>
    </source>
</evidence>
<keyword evidence="7 9" id="KW-0472">Membrane</keyword>
<comment type="subcellular location">
    <subcellularLocation>
        <location evidence="9">Cell membrane</location>
        <topology evidence="9">Peripheral membrane protein</topology>
        <orientation evidence="9">Cytoplasmic side</orientation>
    </subcellularLocation>
</comment>
<feature type="region of interest" description="Disordered" evidence="10">
    <location>
        <begin position="269"/>
        <end position="294"/>
    </location>
</feature>
<dbReference type="SUPFAM" id="SSF52540">
    <property type="entry name" value="P-loop containing nucleoside triphosphate hydrolases"/>
    <property type="match status" value="1"/>
</dbReference>
<dbReference type="InterPro" id="IPR017871">
    <property type="entry name" value="ABC_transporter-like_CS"/>
</dbReference>
<evidence type="ECO:0000256" key="5">
    <source>
        <dbReference type="ARBA" id="ARBA00022741"/>
    </source>
</evidence>
<evidence type="ECO:0000256" key="9">
    <source>
        <dbReference type="RuleBase" id="RU365094"/>
    </source>
</evidence>
<keyword evidence="5 9" id="KW-0547">Nucleotide-binding</keyword>
<dbReference type="Pfam" id="PF00005">
    <property type="entry name" value="ABC_tran"/>
    <property type="match status" value="1"/>
</dbReference>
<dbReference type="PROSITE" id="PS50893">
    <property type="entry name" value="ABC_TRANSPORTER_2"/>
    <property type="match status" value="1"/>
</dbReference>
<comment type="caution">
    <text evidence="12">The sequence shown here is derived from an EMBL/GenBank/DDBJ whole genome shotgun (WGS) entry which is preliminary data.</text>
</comment>
<proteinExistence type="inferred from homology"/>
<dbReference type="PANTHER" id="PTHR24220:SF470">
    <property type="entry name" value="CELL DIVISION ATP-BINDING PROTEIN FTSE"/>
    <property type="match status" value="1"/>
</dbReference>
<dbReference type="InterPro" id="IPR003439">
    <property type="entry name" value="ABC_transporter-like_ATP-bd"/>
</dbReference>
<dbReference type="InterPro" id="IPR005286">
    <property type="entry name" value="Cell_div_FtsE"/>
</dbReference>
<keyword evidence="13" id="KW-1185">Reference proteome</keyword>
<evidence type="ECO:0000313" key="12">
    <source>
        <dbReference type="EMBL" id="GGO60612.1"/>
    </source>
</evidence>
<comment type="similarity">
    <text evidence="1 9">Belongs to the ABC transporter superfamily.</text>
</comment>
<evidence type="ECO:0000313" key="13">
    <source>
        <dbReference type="Proteomes" id="UP000638043"/>
    </source>
</evidence>
<dbReference type="NCBIfam" id="TIGR02673">
    <property type="entry name" value="FtsE"/>
    <property type="match status" value="1"/>
</dbReference>
<dbReference type="Proteomes" id="UP000638043">
    <property type="component" value="Unassembled WGS sequence"/>
</dbReference>
<keyword evidence="3 9" id="KW-1003">Cell membrane</keyword>
<dbReference type="PROSITE" id="PS00211">
    <property type="entry name" value="ABC_TRANSPORTER_1"/>
    <property type="match status" value="1"/>
</dbReference>
<gene>
    <name evidence="9" type="primary">ftsE</name>
    <name evidence="12" type="ORF">GCM10010910_06460</name>
</gene>
<sequence length="321" mass="35015">MRGAYPRDEMIRFENVTQRYRGTPQPALDGVDFEVERGEFVFLVGASGSGKSSCLSLITREITPSEGRVLVLGRDTRTLSDRRTPYFRRNIGTVYQDFRLLEKKTVSQNIAYALRVIGRSRAFIKHSVPEVLERVGLDGKGKRLPSELSGGERQRVAIARAIVNGPQIVLADEPTGNLDPTTSVEIMRLLEQINADGTTVVMATHEAGFVDKMRRRVIELNDGRLVRDELGGAYGDTSALATLRPEVVRGASAQQAFTAATELRRDVEEGRVEPVTSVDLPAQRDAAPAPAPAPITVDVDEVGMADRLGIDGSDDEVGPTS</sequence>
<dbReference type="InterPro" id="IPR003593">
    <property type="entry name" value="AAA+_ATPase"/>
</dbReference>
<comment type="function">
    <text evidence="9">Part of the ABC transporter FtsEX involved in cellular division.</text>
</comment>
<evidence type="ECO:0000256" key="1">
    <source>
        <dbReference type="ARBA" id="ARBA00005417"/>
    </source>
</evidence>
<dbReference type="InterPro" id="IPR015854">
    <property type="entry name" value="ABC_transpr_LolD-like"/>
</dbReference>
<evidence type="ECO:0000256" key="8">
    <source>
        <dbReference type="ARBA" id="ARBA00023306"/>
    </source>
</evidence>
<keyword evidence="6 9" id="KW-0067">ATP-binding</keyword>
<dbReference type="InterPro" id="IPR027417">
    <property type="entry name" value="P-loop_NTPase"/>
</dbReference>